<evidence type="ECO:0000256" key="5">
    <source>
        <dbReference type="ARBA" id="ARBA00022705"/>
    </source>
</evidence>
<dbReference type="SUPFAM" id="SSF52540">
    <property type="entry name" value="P-loop containing nucleoside triphosphate hydrolases"/>
    <property type="match status" value="1"/>
</dbReference>
<keyword evidence="5" id="KW-0235">DNA replication</keyword>
<comment type="caution">
    <text evidence="9">The sequence shown here is derived from an EMBL/GenBank/DDBJ whole genome shotgun (WGS) entry which is preliminary data.</text>
</comment>
<dbReference type="OrthoDB" id="9810148at2"/>
<keyword evidence="4" id="KW-0548">Nucleotidyltransferase</keyword>
<evidence type="ECO:0000256" key="3">
    <source>
        <dbReference type="ARBA" id="ARBA00022679"/>
    </source>
</evidence>
<dbReference type="AlphaFoldDB" id="E1IIS0"/>
<reference evidence="9 10" key="1">
    <citation type="journal article" date="2011" name="J. Bacteriol.">
        <title>Draft genome sequence of the anoxygenic filamentous phototrophic bacterium Oscillochloris trichoides subsp. DG-6.</title>
        <authorList>
            <person name="Kuznetsov B.B."/>
            <person name="Ivanovsky R.N."/>
            <person name="Keppen O.I."/>
            <person name="Sukhacheva M.V."/>
            <person name="Bumazhkin B.K."/>
            <person name="Patutina E.O."/>
            <person name="Beletsky A.V."/>
            <person name="Mardanov A.V."/>
            <person name="Baslerov R.V."/>
            <person name="Panteleeva A.N."/>
            <person name="Kolganova T.V."/>
            <person name="Ravin N.V."/>
            <person name="Skryabin K.G."/>
        </authorList>
    </citation>
    <scope>NUCLEOTIDE SEQUENCE [LARGE SCALE GENOMIC DNA]</scope>
    <source>
        <strain evidence="9 10">DG-6</strain>
    </source>
</reference>
<dbReference type="EMBL" id="ADVR01000142">
    <property type="protein sequence ID" value="EFO78926.1"/>
    <property type="molecule type" value="Genomic_DNA"/>
</dbReference>
<evidence type="ECO:0000256" key="7">
    <source>
        <dbReference type="ARBA" id="ARBA00049244"/>
    </source>
</evidence>
<evidence type="ECO:0000259" key="8">
    <source>
        <dbReference type="Pfam" id="PF09115"/>
    </source>
</evidence>
<gene>
    <name evidence="9" type="ORF">OSCT_3221</name>
</gene>
<keyword evidence="10" id="KW-1185">Reference proteome</keyword>
<dbReference type="eggNOG" id="COG0470">
    <property type="taxonomic scope" value="Bacteria"/>
</dbReference>
<name>E1IIS0_9CHLR</name>
<sequence length="338" mass="37778">MPWTITGHAWAVHQLQHSIQAGTDAHAYLFSGPAGLGKALLALQMAQALNCEVTPGVPCQECRSCRRIARGNHPDVRIAGMASQGAALKADEAARQKELKIATIREWQRDISLRPYEARRRVLILHDAERLNEESSNAMLKTLEEPPDYATIILVANSTDLLPTIVSRCRVLRLRPLPRRQVADALIARHIVAAEAEMLAAWSYGRIGWALDAIANPERITARQEQLDALLALDGHGRAAGLRWAEQRAKEYRNGEQESVFGWLELWQGWWRDVLLVATGCDASVVNIDRRHELNKIAARHSLPIIHSFVQRIGTCAQQLRENGNPQLVLENVVLHHP</sequence>
<dbReference type="InterPro" id="IPR015199">
    <property type="entry name" value="DNA_pol_III_delta_C"/>
</dbReference>
<organism evidence="9 10">
    <name type="scientific">Oscillochloris trichoides DG-6</name>
    <dbReference type="NCBI Taxonomy" id="765420"/>
    <lineage>
        <taxon>Bacteria</taxon>
        <taxon>Bacillati</taxon>
        <taxon>Chloroflexota</taxon>
        <taxon>Chloroflexia</taxon>
        <taxon>Chloroflexales</taxon>
        <taxon>Chloroflexineae</taxon>
        <taxon>Oscillochloridaceae</taxon>
        <taxon>Oscillochloris</taxon>
    </lineage>
</organism>
<dbReference type="GO" id="GO:0009360">
    <property type="term" value="C:DNA polymerase III complex"/>
    <property type="evidence" value="ECO:0007669"/>
    <property type="project" value="InterPro"/>
</dbReference>
<dbReference type="PANTHER" id="PTHR11669:SF8">
    <property type="entry name" value="DNA POLYMERASE III SUBUNIT DELTA"/>
    <property type="match status" value="1"/>
</dbReference>
<dbReference type="FunFam" id="3.40.50.300:FF:001255">
    <property type="entry name" value="DNA polymerase III subunit delta"/>
    <property type="match status" value="1"/>
</dbReference>
<dbReference type="STRING" id="765420.OSCT_3221"/>
<dbReference type="Proteomes" id="UP000054010">
    <property type="component" value="Unassembled WGS sequence"/>
</dbReference>
<comment type="catalytic activity">
    <reaction evidence="7">
        <text>DNA(n) + a 2'-deoxyribonucleoside 5'-triphosphate = DNA(n+1) + diphosphate</text>
        <dbReference type="Rhea" id="RHEA:22508"/>
        <dbReference type="Rhea" id="RHEA-COMP:17339"/>
        <dbReference type="Rhea" id="RHEA-COMP:17340"/>
        <dbReference type="ChEBI" id="CHEBI:33019"/>
        <dbReference type="ChEBI" id="CHEBI:61560"/>
        <dbReference type="ChEBI" id="CHEBI:173112"/>
        <dbReference type="EC" id="2.7.7.7"/>
    </reaction>
</comment>
<accession>E1IIS0</accession>
<dbReference type="GO" id="GO:0008408">
    <property type="term" value="F:3'-5' exonuclease activity"/>
    <property type="evidence" value="ECO:0007669"/>
    <property type="project" value="InterPro"/>
</dbReference>
<dbReference type="Pfam" id="PF09115">
    <property type="entry name" value="DNApol3-delta_C"/>
    <property type="match status" value="1"/>
</dbReference>
<keyword evidence="3" id="KW-0808">Transferase</keyword>
<dbReference type="InterPro" id="IPR027417">
    <property type="entry name" value="P-loop_NTPase"/>
</dbReference>
<dbReference type="InterPro" id="IPR050238">
    <property type="entry name" value="DNA_Rep/Repair_Clamp_Loader"/>
</dbReference>
<dbReference type="InterPro" id="IPR004622">
    <property type="entry name" value="DNA_pol_HolB"/>
</dbReference>
<dbReference type="Pfam" id="PF13177">
    <property type="entry name" value="DNA_pol3_delta2"/>
    <property type="match status" value="1"/>
</dbReference>
<evidence type="ECO:0000256" key="4">
    <source>
        <dbReference type="ARBA" id="ARBA00022695"/>
    </source>
</evidence>
<feature type="domain" description="DNA polymerase III delta subunit C-terminal" evidence="8">
    <location>
        <begin position="219"/>
        <end position="335"/>
    </location>
</feature>
<evidence type="ECO:0000256" key="1">
    <source>
        <dbReference type="ARBA" id="ARBA00012417"/>
    </source>
</evidence>
<dbReference type="Gene3D" id="3.40.50.300">
    <property type="entry name" value="P-loop containing nucleotide triphosphate hydrolases"/>
    <property type="match status" value="1"/>
</dbReference>
<proteinExistence type="predicted"/>
<evidence type="ECO:0000256" key="6">
    <source>
        <dbReference type="ARBA" id="ARBA00022932"/>
    </source>
</evidence>
<evidence type="ECO:0000256" key="2">
    <source>
        <dbReference type="ARBA" id="ARBA00014363"/>
    </source>
</evidence>
<dbReference type="HOGENOM" id="CLU_006229_4_0_0"/>
<dbReference type="EC" id="2.7.7.7" evidence="1"/>
<dbReference type="GO" id="GO:0006261">
    <property type="term" value="P:DNA-templated DNA replication"/>
    <property type="evidence" value="ECO:0007669"/>
    <property type="project" value="TreeGrafter"/>
</dbReference>
<dbReference type="GO" id="GO:0003887">
    <property type="term" value="F:DNA-directed DNA polymerase activity"/>
    <property type="evidence" value="ECO:0007669"/>
    <property type="project" value="UniProtKB-KW"/>
</dbReference>
<dbReference type="PANTHER" id="PTHR11669">
    <property type="entry name" value="REPLICATION FACTOR C / DNA POLYMERASE III GAMMA-TAU SUBUNIT"/>
    <property type="match status" value="1"/>
</dbReference>
<evidence type="ECO:0000313" key="10">
    <source>
        <dbReference type="Proteomes" id="UP000054010"/>
    </source>
</evidence>
<dbReference type="GO" id="GO:0003677">
    <property type="term" value="F:DNA binding"/>
    <property type="evidence" value="ECO:0007669"/>
    <property type="project" value="InterPro"/>
</dbReference>
<protein>
    <recommendedName>
        <fullName evidence="2">DNA polymerase III subunit delta'</fullName>
        <ecNumber evidence="1">2.7.7.7</ecNumber>
    </recommendedName>
</protein>
<keyword evidence="6" id="KW-0239">DNA-directed DNA polymerase</keyword>
<dbReference type="NCBIfam" id="TIGR00678">
    <property type="entry name" value="holB"/>
    <property type="match status" value="1"/>
</dbReference>
<evidence type="ECO:0000313" key="9">
    <source>
        <dbReference type="EMBL" id="EFO78926.1"/>
    </source>
</evidence>